<dbReference type="RefSeq" id="WP_229432823.1">
    <property type="nucleotide sequence ID" value="NZ_JAJHPV010000013.1"/>
</dbReference>
<evidence type="ECO:0000256" key="1">
    <source>
        <dbReference type="SAM" id="SignalP"/>
    </source>
</evidence>
<dbReference type="EMBL" id="JAJHPV010000013">
    <property type="protein sequence ID" value="MCC6071951.1"/>
    <property type="molecule type" value="Genomic_DNA"/>
</dbReference>
<evidence type="ECO:0000313" key="2">
    <source>
        <dbReference type="EMBL" id="MCC6071951.1"/>
    </source>
</evidence>
<accession>A0ABS8IVQ4</accession>
<name>A0ABS8IVQ4_9BURK</name>
<proteinExistence type="predicted"/>
<keyword evidence="3" id="KW-1185">Reference proteome</keyword>
<reference evidence="2 3" key="1">
    <citation type="submission" date="2021-11" db="EMBL/GenBank/DDBJ databases">
        <authorList>
            <person name="Huq M.A."/>
        </authorList>
    </citation>
    <scope>NUCLEOTIDE SEQUENCE [LARGE SCALE GENOMIC DNA]</scope>
    <source>
        <strain evidence="2 3">MAHUQ-52</strain>
    </source>
</reference>
<feature type="chain" id="PRO_5045561169" description="PEP-CTERM protein-sorting domain-containing protein" evidence="1">
    <location>
        <begin position="26"/>
        <end position="519"/>
    </location>
</feature>
<sequence>MPSIKSCFACALAFLSALVASNVRADSSAFLTFSGLEVALFDLDPGDGIDPAVALAQLERSGSVFQYRFADAGWPPLREDGVSGTGSAALDDANGLATVVLQDEGMSGRAVSTGGGAYTSLLADSFSFTLTPYTRVVFSTLTESAVTAETIQSALAVVTLAGQVGSQPGELVSFETSSVMSDSGTSAVPLAAETASAALPLSGSIALRGYAYTAGVSPVPEQGMLGLLLAGCTVLAAVGRRRRRPAGPQRRRARLRGGSGALPRLGRMAGVLALAIAGAALPGMAHASSGSASIYDFAYELFDLAPDDGIVPSLIFTSESVSGTVNANRDTFLGNPWDETQHLAGYGSAAITRQPGMAMVDIAPDALQVSTLAWRGAFAASGQYAYEFTLTPMTHVVFSAVAQLLVSHDVNRRPDASEANAGLSGEIASFPGQRTQFSSFVILNTPGATVRPLGVHAFTGNLAGTGSLRLAGGAFAVGVSPIPEPALGQMLLPGLVLCWAMAASLRKARQRGQAPATQA</sequence>
<feature type="signal peptide" evidence="1">
    <location>
        <begin position="1"/>
        <end position="25"/>
    </location>
</feature>
<protein>
    <recommendedName>
        <fullName evidence="4">PEP-CTERM protein-sorting domain-containing protein</fullName>
    </recommendedName>
</protein>
<keyword evidence="1" id="KW-0732">Signal</keyword>
<comment type="caution">
    <text evidence="2">The sequence shown here is derived from an EMBL/GenBank/DDBJ whole genome shotgun (WGS) entry which is preliminary data.</text>
</comment>
<evidence type="ECO:0000313" key="3">
    <source>
        <dbReference type="Proteomes" id="UP001198701"/>
    </source>
</evidence>
<evidence type="ECO:0008006" key="4">
    <source>
        <dbReference type="Google" id="ProtNLM"/>
    </source>
</evidence>
<organism evidence="2 3">
    <name type="scientific">Massilia agrisoli</name>
    <dbReference type="NCBI Taxonomy" id="2892444"/>
    <lineage>
        <taxon>Bacteria</taxon>
        <taxon>Pseudomonadati</taxon>
        <taxon>Pseudomonadota</taxon>
        <taxon>Betaproteobacteria</taxon>
        <taxon>Burkholderiales</taxon>
        <taxon>Oxalobacteraceae</taxon>
        <taxon>Telluria group</taxon>
        <taxon>Massilia</taxon>
    </lineage>
</organism>
<dbReference type="Proteomes" id="UP001198701">
    <property type="component" value="Unassembled WGS sequence"/>
</dbReference>
<gene>
    <name evidence="2" type="ORF">LMJ30_13400</name>
</gene>